<sequence length="337" mass="38350">MNLLGRYISQVLLWLGVWSTLWISGGRDAIFIRDNGLAFVLQVLILFGLVYYVVPRFLFKKKYLYFIIATVPVVILCAYLSSEFAPTPVRRPPPMGLQGGAPGKLPSRFFIHLLILTISSVTAILLETFIYAQEKEKSYAYAQAELKEAELKFLKMQINPHFLFNALNNIYALSVTNSNKTQEGISTLSQMLRYVLYDCERPVVSLGKEVEYIKHYIALFKLKSSKEFNIRFEQDITNENIQVAPMLFVPFIENAFKHSGIELGGSNYVFISLKAKENYIDFYIENSMPSKPLVTDGAGGIGLQNVEKRLEILYPQKHELTVKKSDTFSVALKVNLQ</sequence>
<dbReference type="InterPro" id="IPR010559">
    <property type="entry name" value="Sig_transdc_His_kin_internal"/>
</dbReference>
<gene>
    <name evidence="3" type="ORF">NV36_10215</name>
</gene>
<dbReference type="InterPro" id="IPR036890">
    <property type="entry name" value="HATPase_C_sf"/>
</dbReference>
<dbReference type="Proteomes" id="UP000030140">
    <property type="component" value="Unassembled WGS sequence"/>
</dbReference>
<accession>A0A0A2GXV1</accession>
<dbReference type="Gene3D" id="3.30.565.10">
    <property type="entry name" value="Histidine kinase-like ATPase, C-terminal domain"/>
    <property type="match status" value="1"/>
</dbReference>
<dbReference type="OrthoDB" id="9809908at2"/>
<feature type="transmembrane region" description="Helical" evidence="1">
    <location>
        <begin position="63"/>
        <end position="82"/>
    </location>
</feature>
<feature type="transmembrane region" description="Helical" evidence="1">
    <location>
        <begin position="7"/>
        <end position="24"/>
    </location>
</feature>
<protein>
    <submittedName>
        <fullName evidence="3">Histidine kinase</fullName>
    </submittedName>
</protein>
<keyword evidence="3" id="KW-0418">Kinase</keyword>
<dbReference type="PANTHER" id="PTHR34220:SF7">
    <property type="entry name" value="SENSOR HISTIDINE KINASE YPDA"/>
    <property type="match status" value="1"/>
</dbReference>
<organism evidence="3 4">
    <name type="scientific">Dokdonia donghaensis DSW-1</name>
    <dbReference type="NCBI Taxonomy" id="1300343"/>
    <lineage>
        <taxon>Bacteria</taxon>
        <taxon>Pseudomonadati</taxon>
        <taxon>Bacteroidota</taxon>
        <taxon>Flavobacteriia</taxon>
        <taxon>Flavobacteriales</taxon>
        <taxon>Flavobacteriaceae</taxon>
        <taxon>Dokdonia</taxon>
    </lineage>
</organism>
<evidence type="ECO:0000313" key="3">
    <source>
        <dbReference type="EMBL" id="KGO07171.1"/>
    </source>
</evidence>
<dbReference type="GO" id="GO:0016020">
    <property type="term" value="C:membrane"/>
    <property type="evidence" value="ECO:0007669"/>
    <property type="project" value="InterPro"/>
</dbReference>
<dbReference type="PATRIC" id="fig|1300343.5.peg.927"/>
<dbReference type="KEGG" id="ddo:I597_0916"/>
<keyword evidence="4" id="KW-1185">Reference proteome</keyword>
<feature type="transmembrane region" description="Helical" evidence="1">
    <location>
        <begin position="109"/>
        <end position="132"/>
    </location>
</feature>
<dbReference type="InterPro" id="IPR050640">
    <property type="entry name" value="Bact_2-comp_sensor_kinase"/>
</dbReference>
<evidence type="ECO:0000313" key="4">
    <source>
        <dbReference type="Proteomes" id="UP000030140"/>
    </source>
</evidence>
<dbReference type="PANTHER" id="PTHR34220">
    <property type="entry name" value="SENSOR HISTIDINE KINASE YPDA"/>
    <property type="match status" value="1"/>
</dbReference>
<feature type="transmembrane region" description="Helical" evidence="1">
    <location>
        <begin position="36"/>
        <end position="54"/>
    </location>
</feature>
<dbReference type="AlphaFoldDB" id="A0A0A2GXV1"/>
<reference evidence="3 4" key="1">
    <citation type="submission" date="2014-10" db="EMBL/GenBank/DDBJ databases">
        <title>Draft genome sequence of the proteorhodopsin-containing marine bacterium Dokdonia donghaensis.</title>
        <authorList>
            <person name="Gomez-Consarnau L."/>
            <person name="Gonzalez J.M."/>
            <person name="Riedel T."/>
            <person name="Jaenicke S."/>
            <person name="Wagner-Doebler I."/>
            <person name="Fuhrman J.A."/>
        </authorList>
    </citation>
    <scope>NUCLEOTIDE SEQUENCE [LARGE SCALE GENOMIC DNA]</scope>
    <source>
        <strain evidence="3 4">DSW-1</strain>
    </source>
</reference>
<evidence type="ECO:0000256" key="1">
    <source>
        <dbReference type="SAM" id="Phobius"/>
    </source>
</evidence>
<keyword evidence="1" id="KW-1133">Transmembrane helix</keyword>
<keyword evidence="1" id="KW-0472">Membrane</keyword>
<dbReference type="EMBL" id="JSAQ01000001">
    <property type="protein sequence ID" value="KGO07171.1"/>
    <property type="molecule type" value="Genomic_DNA"/>
</dbReference>
<name>A0A0A2GXV1_9FLAO</name>
<proteinExistence type="predicted"/>
<evidence type="ECO:0000259" key="2">
    <source>
        <dbReference type="Pfam" id="PF06580"/>
    </source>
</evidence>
<feature type="domain" description="Signal transduction histidine kinase internal region" evidence="2">
    <location>
        <begin position="149"/>
        <end position="226"/>
    </location>
</feature>
<keyword evidence="1" id="KW-0812">Transmembrane</keyword>
<dbReference type="GO" id="GO:0000155">
    <property type="term" value="F:phosphorelay sensor kinase activity"/>
    <property type="evidence" value="ECO:0007669"/>
    <property type="project" value="InterPro"/>
</dbReference>
<comment type="caution">
    <text evidence="3">The sequence shown here is derived from an EMBL/GenBank/DDBJ whole genome shotgun (WGS) entry which is preliminary data.</text>
</comment>
<dbReference type="Pfam" id="PF06580">
    <property type="entry name" value="His_kinase"/>
    <property type="match status" value="1"/>
</dbReference>
<keyword evidence="3" id="KW-0808">Transferase</keyword>
<dbReference type="RefSeq" id="WP_035326907.1">
    <property type="nucleotide sequence ID" value="NZ_CP015125.1"/>
</dbReference>